<feature type="transmembrane region" description="Helical" evidence="7">
    <location>
        <begin position="130"/>
        <end position="151"/>
    </location>
</feature>
<protein>
    <recommendedName>
        <fullName evidence="7">PRA1 family protein</fullName>
    </recommendedName>
</protein>
<evidence type="ECO:0000256" key="1">
    <source>
        <dbReference type="ARBA" id="ARBA00002501"/>
    </source>
</evidence>
<proteinExistence type="inferred from homology"/>
<reference evidence="8 9" key="1">
    <citation type="journal article" date="2018" name="Nat. Genet.">
        <title>The Rosa genome provides new insights in the design of modern roses.</title>
        <authorList>
            <person name="Bendahmane M."/>
        </authorList>
    </citation>
    <scope>NUCLEOTIDE SEQUENCE [LARGE SCALE GENOMIC DNA]</scope>
    <source>
        <strain evidence="9">cv. Old Blush</strain>
    </source>
</reference>
<dbReference type="OMA" id="ANRRPWS"/>
<comment type="function">
    <text evidence="1 7">May be involved in both secretory and endocytic intracellular trafficking in the endosomal/prevacuolar compartments.</text>
</comment>
<dbReference type="PANTHER" id="PTHR19317:SF34">
    <property type="entry name" value="PRA1 FAMILY PROTEIN-RELATED"/>
    <property type="match status" value="1"/>
</dbReference>
<feature type="transmembrane region" description="Helical" evidence="7">
    <location>
        <begin position="80"/>
        <end position="110"/>
    </location>
</feature>
<evidence type="ECO:0000256" key="4">
    <source>
        <dbReference type="ARBA" id="ARBA00022692"/>
    </source>
</evidence>
<dbReference type="Pfam" id="PF03208">
    <property type="entry name" value="PRA1"/>
    <property type="match status" value="1"/>
</dbReference>
<evidence type="ECO:0000256" key="6">
    <source>
        <dbReference type="ARBA" id="ARBA00023136"/>
    </source>
</evidence>
<dbReference type="Gramene" id="PRQ54171">
    <property type="protein sequence ID" value="PRQ54171"/>
    <property type="gene ID" value="RchiOBHm_Chr2g0174561"/>
</dbReference>
<dbReference type="Proteomes" id="UP000238479">
    <property type="component" value="Chromosome 2"/>
</dbReference>
<dbReference type="EMBL" id="PDCK01000040">
    <property type="protein sequence ID" value="PRQ54171.1"/>
    <property type="molecule type" value="Genomic_DNA"/>
</dbReference>
<comment type="caution">
    <text evidence="8">The sequence shown here is derived from an EMBL/GenBank/DDBJ whole genome shotgun (WGS) entry which is preliminary data.</text>
</comment>
<dbReference type="PANTHER" id="PTHR19317">
    <property type="entry name" value="PRENYLATED RAB ACCEPTOR 1-RELATED"/>
    <property type="match status" value="1"/>
</dbReference>
<organism evidence="8 9">
    <name type="scientific">Rosa chinensis</name>
    <name type="common">China rose</name>
    <dbReference type="NCBI Taxonomy" id="74649"/>
    <lineage>
        <taxon>Eukaryota</taxon>
        <taxon>Viridiplantae</taxon>
        <taxon>Streptophyta</taxon>
        <taxon>Embryophyta</taxon>
        <taxon>Tracheophyta</taxon>
        <taxon>Spermatophyta</taxon>
        <taxon>Magnoliopsida</taxon>
        <taxon>eudicotyledons</taxon>
        <taxon>Gunneridae</taxon>
        <taxon>Pentapetalae</taxon>
        <taxon>rosids</taxon>
        <taxon>fabids</taxon>
        <taxon>Rosales</taxon>
        <taxon>Rosaceae</taxon>
        <taxon>Rosoideae</taxon>
        <taxon>Rosoideae incertae sedis</taxon>
        <taxon>Rosa</taxon>
    </lineage>
</organism>
<dbReference type="GO" id="GO:0005783">
    <property type="term" value="C:endoplasmic reticulum"/>
    <property type="evidence" value="ECO:0007669"/>
    <property type="project" value="UniProtKB-ARBA"/>
</dbReference>
<keyword evidence="6 7" id="KW-0472">Membrane</keyword>
<dbReference type="AlphaFoldDB" id="A0A2P6S668"/>
<evidence type="ECO:0000256" key="5">
    <source>
        <dbReference type="ARBA" id="ARBA00022989"/>
    </source>
</evidence>
<evidence type="ECO:0000256" key="7">
    <source>
        <dbReference type="RuleBase" id="RU363107"/>
    </source>
</evidence>
<keyword evidence="9" id="KW-1185">Reference proteome</keyword>
<comment type="similarity">
    <text evidence="3 7">Belongs to the PRA1 family.</text>
</comment>
<gene>
    <name evidence="8" type="ORF">RchiOBHm_Chr2g0174561</name>
</gene>
<evidence type="ECO:0000256" key="2">
    <source>
        <dbReference type="ARBA" id="ARBA00004127"/>
    </source>
</evidence>
<sequence length="171" mass="18589">MSTTVLPISTTSVAAAGSIESQASQPQIATLAFRAFINHITDTVRNGLSQRRPWAELADRSAFAKPESFSDATLRIRVNYLAVVALIVAVSLFTHPFSLGLLAACLFLYHCRPSDQPLVIFGRTFSDTQTLKGLVGLSVFIVFLTSVGVCYKGLKRFHTVFVESKVANHLG</sequence>
<dbReference type="STRING" id="74649.A0A2P6S668"/>
<evidence type="ECO:0000313" key="8">
    <source>
        <dbReference type="EMBL" id="PRQ54171.1"/>
    </source>
</evidence>
<dbReference type="GO" id="GO:0005794">
    <property type="term" value="C:Golgi apparatus"/>
    <property type="evidence" value="ECO:0007669"/>
    <property type="project" value="TreeGrafter"/>
</dbReference>
<dbReference type="InterPro" id="IPR004895">
    <property type="entry name" value="Prenylated_rab_accept_PRA1"/>
</dbReference>
<comment type="subcellular location">
    <subcellularLocation>
        <location evidence="2">Endomembrane system</location>
        <topology evidence="2">Multi-pass membrane protein</topology>
    </subcellularLocation>
    <subcellularLocation>
        <location evidence="7">Membrane</location>
        <topology evidence="7">Multi-pass membrane protein</topology>
    </subcellularLocation>
</comment>
<keyword evidence="4 7" id="KW-0812">Transmembrane</keyword>
<dbReference type="GO" id="GO:0016020">
    <property type="term" value="C:membrane"/>
    <property type="evidence" value="ECO:0007669"/>
    <property type="project" value="UniProtKB-SubCell"/>
</dbReference>
<dbReference type="GO" id="GO:0016192">
    <property type="term" value="P:vesicle-mediated transport"/>
    <property type="evidence" value="ECO:0007669"/>
    <property type="project" value="TreeGrafter"/>
</dbReference>
<accession>A0A2P6S668</accession>
<name>A0A2P6S668_ROSCH</name>
<keyword evidence="5 7" id="KW-1133">Transmembrane helix</keyword>
<evidence type="ECO:0000256" key="3">
    <source>
        <dbReference type="ARBA" id="ARBA00006483"/>
    </source>
</evidence>
<keyword evidence="7" id="KW-0813">Transport</keyword>
<evidence type="ECO:0000313" key="9">
    <source>
        <dbReference type="Proteomes" id="UP000238479"/>
    </source>
</evidence>